<evidence type="ECO:0000256" key="2">
    <source>
        <dbReference type="ARBA" id="ARBA00022741"/>
    </source>
</evidence>
<dbReference type="VEuPathDB" id="MicrosporidiaDB:SLOPH_333"/>
<feature type="domain" description="Tr-type G" evidence="6">
    <location>
        <begin position="11"/>
        <end position="232"/>
    </location>
</feature>
<keyword evidence="5" id="KW-0342">GTP-binding</keyword>
<name>S7XUJ1_SPRLO</name>
<evidence type="ECO:0000256" key="3">
    <source>
        <dbReference type="ARBA" id="ARBA00022768"/>
    </source>
</evidence>
<evidence type="ECO:0000256" key="1">
    <source>
        <dbReference type="ARBA" id="ARBA00007249"/>
    </source>
</evidence>
<keyword evidence="4" id="KW-0648">Protein biosynthesis</keyword>
<comment type="caution">
    <text evidence="7">The sequence shown here is derived from an EMBL/GenBank/DDBJ whole genome shotgun (WGS) entry which is preliminary data.</text>
</comment>
<dbReference type="InterPro" id="IPR050100">
    <property type="entry name" value="TRAFAC_GTPase_members"/>
</dbReference>
<dbReference type="InParanoid" id="S7XUJ1"/>
<dbReference type="InterPro" id="IPR027417">
    <property type="entry name" value="P-loop_NTPase"/>
</dbReference>
<keyword evidence="8" id="KW-1185">Reference proteome</keyword>
<keyword evidence="3 7" id="KW-0251">Elongation factor</keyword>
<dbReference type="HOGENOM" id="CLU_007265_3_8_1"/>
<comment type="similarity">
    <text evidence="1">Belongs to the TRAFAC class translation factor GTPase superfamily. Classic translation factor GTPase family. EF-Tu/EF-1A subfamily.</text>
</comment>
<dbReference type="PANTHER" id="PTHR23115">
    <property type="entry name" value="TRANSLATION FACTOR"/>
    <property type="match status" value="1"/>
</dbReference>
<dbReference type="Gene3D" id="3.40.50.300">
    <property type="entry name" value="P-loop containing nucleotide triphosphate hydrolases"/>
    <property type="match status" value="1"/>
</dbReference>
<dbReference type="SUPFAM" id="SSF50465">
    <property type="entry name" value="EF-Tu/eEF-1alpha/eIF2-gamma C-terminal domain"/>
    <property type="match status" value="1"/>
</dbReference>
<dbReference type="InterPro" id="IPR004160">
    <property type="entry name" value="Transl_elong_EFTu/EF1A_C"/>
</dbReference>
<dbReference type="OrthoDB" id="342024at2759"/>
<dbReference type="Gene3D" id="2.40.30.10">
    <property type="entry name" value="Translation factors"/>
    <property type="match status" value="2"/>
</dbReference>
<evidence type="ECO:0000256" key="5">
    <source>
        <dbReference type="ARBA" id="ARBA00023134"/>
    </source>
</evidence>
<dbReference type="AlphaFoldDB" id="S7XUJ1"/>
<dbReference type="InterPro" id="IPR000795">
    <property type="entry name" value="T_Tr_GTP-bd_dom"/>
</dbReference>
<dbReference type="PROSITE" id="PS51722">
    <property type="entry name" value="G_TR_2"/>
    <property type="match status" value="1"/>
</dbReference>
<dbReference type="GO" id="GO:0003924">
    <property type="term" value="F:GTPase activity"/>
    <property type="evidence" value="ECO:0007669"/>
    <property type="project" value="InterPro"/>
</dbReference>
<proteinExistence type="inferred from homology"/>
<dbReference type="GO" id="GO:0005525">
    <property type="term" value="F:GTP binding"/>
    <property type="evidence" value="ECO:0007669"/>
    <property type="project" value="UniProtKB-KW"/>
</dbReference>
<gene>
    <name evidence="7" type="ORF">SLOPH_333</name>
</gene>
<dbReference type="PRINTS" id="PR00315">
    <property type="entry name" value="ELONGATNFCT"/>
</dbReference>
<keyword evidence="2" id="KW-0547">Nucleotide-binding</keyword>
<dbReference type="Proteomes" id="UP000014978">
    <property type="component" value="Unassembled WGS sequence"/>
</dbReference>
<dbReference type="InterPro" id="IPR009001">
    <property type="entry name" value="Transl_elong_EF1A/Init_IF2_C"/>
</dbReference>
<dbReference type="FunCoup" id="S7XUJ1">
    <property type="interactions" value="158"/>
</dbReference>
<dbReference type="OMA" id="ARFDECT"/>
<dbReference type="Pfam" id="PF03143">
    <property type="entry name" value="GTP_EFTU_D3"/>
    <property type="match status" value="1"/>
</dbReference>
<dbReference type="STRING" id="1358809.S7XUJ1"/>
<evidence type="ECO:0000313" key="8">
    <source>
        <dbReference type="Proteomes" id="UP000014978"/>
    </source>
</evidence>
<evidence type="ECO:0000259" key="6">
    <source>
        <dbReference type="PROSITE" id="PS51722"/>
    </source>
</evidence>
<reference evidence="8" key="1">
    <citation type="journal article" date="2013" name="PLoS Genet.">
        <title>The genome of Spraguea lophii and the basis of host-microsporidian interactions.</title>
        <authorList>
            <person name="Campbell S.E."/>
            <person name="Williams T.A."/>
            <person name="Yousuf A."/>
            <person name="Soanes D.M."/>
            <person name="Paszkiewicz K.H."/>
            <person name="Williams B.A.P."/>
        </authorList>
    </citation>
    <scope>NUCLEOTIDE SEQUENCE [LARGE SCALE GENOMIC DNA]</scope>
    <source>
        <strain evidence="8">42_110</strain>
    </source>
</reference>
<dbReference type="EMBL" id="ATCN01000196">
    <property type="protein sequence ID" value="EPR79573.1"/>
    <property type="molecule type" value="Genomic_DNA"/>
</dbReference>
<dbReference type="Pfam" id="PF00009">
    <property type="entry name" value="GTP_EFTU"/>
    <property type="match status" value="1"/>
</dbReference>
<dbReference type="GO" id="GO:0003746">
    <property type="term" value="F:translation elongation factor activity"/>
    <property type="evidence" value="ECO:0007669"/>
    <property type="project" value="UniProtKB-KW"/>
</dbReference>
<evidence type="ECO:0000313" key="7">
    <source>
        <dbReference type="EMBL" id="EPR79573.1"/>
    </source>
</evidence>
<sequence>MTNNISSDIKKPTYSAVLIGHVDAGKSTIGGSILNSLNLIDSRTLDKYKKESAEMYRESWYLSWALDTNPEERAKGKTVEICKVGISLENTNVSLIDSPGHKLYVSQMIAGANQADIAILVISAKQNEFEAGLKGGQTREHIILAKAGNIDKVVVVINKMDEINYNEEIYRSMISKLDMILAKLFSKIKYIPVSGLNSININKREKDDPMEWYKEETLLEYLNGIKIERSNKLLATIVEKNKNIYTIRIESGRINIKSDTNNTTNVKILPSNSSNVITNIYDEEDIEIEEAEGGEEVKIKMKNDEEYILGSIITNDNFLEEKMSNLSINKTDKLSVGNKFTANLNILEAKNLITAGYQCILHVRMYSTECKIIELRKEVEEGGKKKMVRIKYAKKKDRVLVKIETKDNIVLNTNDKFAIRDEDMTVAIGQVRHILE</sequence>
<evidence type="ECO:0000256" key="4">
    <source>
        <dbReference type="ARBA" id="ARBA00022917"/>
    </source>
</evidence>
<organism evidence="7 8">
    <name type="scientific">Spraguea lophii (strain 42_110)</name>
    <name type="common">Microsporidian parasite</name>
    <dbReference type="NCBI Taxonomy" id="1358809"/>
    <lineage>
        <taxon>Eukaryota</taxon>
        <taxon>Fungi</taxon>
        <taxon>Fungi incertae sedis</taxon>
        <taxon>Microsporidia</taxon>
        <taxon>Spragueidae</taxon>
        <taxon>Spraguea</taxon>
    </lineage>
</organism>
<protein>
    <submittedName>
        <fullName evidence="7">Elongation factor Tu GTP binding domain protein</fullName>
    </submittedName>
</protein>
<dbReference type="SUPFAM" id="SSF52540">
    <property type="entry name" value="P-loop containing nucleoside triphosphate hydrolases"/>
    <property type="match status" value="1"/>
</dbReference>
<accession>S7XUJ1</accession>